<dbReference type="Gene3D" id="3.40.50.1460">
    <property type="match status" value="1"/>
</dbReference>
<dbReference type="GO" id="GO:0004197">
    <property type="term" value="F:cysteine-type endopeptidase activity"/>
    <property type="evidence" value="ECO:0007669"/>
    <property type="project" value="InterPro"/>
</dbReference>
<dbReference type="Gene3D" id="2.30.30.40">
    <property type="entry name" value="SH3 Domains"/>
    <property type="match status" value="1"/>
</dbReference>
<dbReference type="PROSITE" id="PS51781">
    <property type="entry name" value="SH3B"/>
    <property type="match status" value="1"/>
</dbReference>
<dbReference type="InterPro" id="IPR036028">
    <property type="entry name" value="SH3-like_dom_sf"/>
</dbReference>
<dbReference type="Proteomes" id="UP001329151">
    <property type="component" value="Chromosome"/>
</dbReference>
<dbReference type="InterPro" id="IPR025493">
    <property type="entry name" value="DUF4384"/>
</dbReference>
<dbReference type="GO" id="GO:0006508">
    <property type="term" value="P:proteolysis"/>
    <property type="evidence" value="ECO:0007669"/>
    <property type="project" value="InterPro"/>
</dbReference>
<gene>
    <name evidence="3" type="ORF">RGQ30_18090</name>
</gene>
<evidence type="ECO:0000313" key="3">
    <source>
        <dbReference type="EMBL" id="BET26308.1"/>
    </source>
</evidence>
<dbReference type="KEGG" id="lto:RGQ30_18090"/>
<dbReference type="SUPFAM" id="SSF52129">
    <property type="entry name" value="Caspase-like"/>
    <property type="match status" value="1"/>
</dbReference>
<dbReference type="Pfam" id="PF08239">
    <property type="entry name" value="SH3_3"/>
    <property type="match status" value="1"/>
</dbReference>
<feature type="domain" description="SH3b" evidence="2">
    <location>
        <begin position="26"/>
        <end position="91"/>
    </location>
</feature>
<accession>A0AA86MBD0</accession>
<feature type="signal peptide" evidence="1">
    <location>
        <begin position="1"/>
        <end position="24"/>
    </location>
</feature>
<evidence type="ECO:0000259" key="2">
    <source>
        <dbReference type="PROSITE" id="PS51781"/>
    </source>
</evidence>
<dbReference type="SUPFAM" id="SSF50044">
    <property type="entry name" value="SH3-domain"/>
    <property type="match status" value="1"/>
</dbReference>
<keyword evidence="1" id="KW-0732">Signal</keyword>
<feature type="chain" id="PRO_5046410663" description="SH3b domain-containing protein" evidence="1">
    <location>
        <begin position="25"/>
        <end position="601"/>
    </location>
</feature>
<evidence type="ECO:0000313" key="4">
    <source>
        <dbReference type="Proteomes" id="UP001329151"/>
    </source>
</evidence>
<reference evidence="3 4" key="1">
    <citation type="submission" date="2023-10" db="EMBL/GenBank/DDBJ databases">
        <title>Complete Genome Sequence of Limnobacter thiooxidans CS-K2T, Isolated from freshwater lake sediments in Bavaria, Germany.</title>
        <authorList>
            <person name="Naruki M."/>
            <person name="Watanabe A."/>
            <person name="Warashina T."/>
            <person name="Morita T."/>
            <person name="Arakawa K."/>
        </authorList>
    </citation>
    <scope>NUCLEOTIDE SEQUENCE [LARGE SCALE GENOMIC DNA]</scope>
    <source>
        <strain evidence="3 4">CS-K2</strain>
    </source>
</reference>
<dbReference type="RefSeq" id="WP_130556207.1">
    <property type="nucleotide sequence ID" value="NZ_AP028947.1"/>
</dbReference>
<organism evidence="3 4">
    <name type="scientific">Limnobacter thiooxidans</name>
    <dbReference type="NCBI Taxonomy" id="131080"/>
    <lineage>
        <taxon>Bacteria</taxon>
        <taxon>Pseudomonadati</taxon>
        <taxon>Pseudomonadota</taxon>
        <taxon>Betaproteobacteria</taxon>
        <taxon>Burkholderiales</taxon>
        <taxon>Burkholderiaceae</taxon>
        <taxon>Limnobacter</taxon>
    </lineage>
</organism>
<keyword evidence="4" id="KW-1185">Reference proteome</keyword>
<sequence>MKNPKSIISLLLVFAAFLGGPVHSSEDTVYGVVKFFGADLRATPEVQSAVVVSVPAGEKTEYLQSKGPFWWKVRWNGQEGWLLRALVEKMTDEEIAAAQAPADSSNTTAAGKAVLAPIPPGTGRALVLGLSNYAPNSGIPSLPGVPVDMVSATSMAQMMGISADRVSVQRDQALNKTALSALLTQLALDVQPEEPVLIYYSGHGGRVDDPVAAGRCIEGLITYEGQLLTATEMADLLRPISQKTGNLFVFIDACHSGGLSTTRAIGEPELRPKFFAKSGAASNCSEIVNMLSEQPALRATGKEWVYAGAARPDEISLDDARTGGLATSNWLRCMAKADNKSSVEELRACTQQAINARVQNSKIYKPQNMTLTGDLSTAPMRANLTPEVKQGLVANSSLVTAGESTESAKSFNLQQGLAKKGMSVPNNLDEALRNVLAGSRKTTGLIVDLPAQVKINGVPLSGKISVKDDSYLYIFYRSSDRKGLTLLFPNALDKDNLIKAGTAFSLPRADWPLVAGGPEGQSQLVVVSSRYPRDIAQLVGKMTDPFFEVAISPLGGQAFNLGLSRTAFEQDESCQKPSRATRGEWCDAPYSAVIKTLREVR</sequence>
<dbReference type="InterPro" id="IPR029030">
    <property type="entry name" value="Caspase-like_dom_sf"/>
</dbReference>
<name>A0AA86MBD0_9BURK</name>
<dbReference type="InterPro" id="IPR011600">
    <property type="entry name" value="Pept_C14_caspase"/>
</dbReference>
<dbReference type="InterPro" id="IPR003646">
    <property type="entry name" value="SH3-like_bac-type"/>
</dbReference>
<dbReference type="AlphaFoldDB" id="A0AA86MBD0"/>
<protein>
    <recommendedName>
        <fullName evidence="2">SH3b domain-containing protein</fullName>
    </recommendedName>
</protein>
<dbReference type="EMBL" id="AP028947">
    <property type="protein sequence ID" value="BET26308.1"/>
    <property type="molecule type" value="Genomic_DNA"/>
</dbReference>
<proteinExistence type="predicted"/>
<evidence type="ECO:0000256" key="1">
    <source>
        <dbReference type="SAM" id="SignalP"/>
    </source>
</evidence>
<dbReference type="Pfam" id="PF14326">
    <property type="entry name" value="DUF4384"/>
    <property type="match status" value="1"/>
</dbReference>
<dbReference type="Pfam" id="PF00656">
    <property type="entry name" value="Peptidase_C14"/>
    <property type="match status" value="1"/>
</dbReference>